<sequence length="138" mass="15158">MMKISKLMTRNVRTLEPERSIREAATLMADIDSGALLINEGDRLIGMITDRDIAVRAVAAGLDGDTPVRQVMSSNVRYCFEDEDVEHVAANMADIQVRRLPVLNREKRLVGVVSLGNIASGHSRMTNDTVLRGVTSAH</sequence>
<reference evidence="4 5" key="1">
    <citation type="submission" date="2019-01" db="EMBL/GenBank/DDBJ databases">
        <title>Whole genome shotgun sequencing of Pseudomonas spp. isolated by its ability to degrade furfural.</title>
        <authorList>
            <person name="Donoso R."/>
            <person name="Farkas C."/>
            <person name="Villegas P."/>
            <person name="Gonzales-Toro F."/>
            <person name="Guajardo-Parra M."/>
            <person name="Araya-Nail M."/>
            <person name="Morgante V."/>
            <person name="Perez-Pantoja D."/>
        </authorList>
    </citation>
    <scope>NUCLEOTIDE SEQUENCE [LARGE SCALE GENOMIC DNA]</scope>
    <source>
        <strain evidence="4 5">VN231</strain>
    </source>
</reference>
<dbReference type="PANTHER" id="PTHR48108">
    <property type="entry name" value="CBS DOMAIN-CONTAINING PROTEIN CBSX2, CHLOROPLASTIC"/>
    <property type="match status" value="1"/>
</dbReference>
<keyword evidence="1" id="KW-0677">Repeat</keyword>
<protein>
    <submittedName>
        <fullName evidence="4">CBS domain-containing protein</fullName>
    </submittedName>
</protein>
<evidence type="ECO:0000256" key="1">
    <source>
        <dbReference type="ARBA" id="ARBA00022737"/>
    </source>
</evidence>
<keyword evidence="2" id="KW-0129">CBS domain</keyword>
<dbReference type="Pfam" id="PF00571">
    <property type="entry name" value="CBS"/>
    <property type="match status" value="2"/>
</dbReference>
<feature type="domain" description="CBS" evidence="3">
    <location>
        <begin position="8"/>
        <end position="64"/>
    </location>
</feature>
<dbReference type="SUPFAM" id="SSF54631">
    <property type="entry name" value="CBS-domain pair"/>
    <property type="match status" value="1"/>
</dbReference>
<dbReference type="Gene3D" id="3.10.580.10">
    <property type="entry name" value="CBS-domain"/>
    <property type="match status" value="1"/>
</dbReference>
<dbReference type="PROSITE" id="PS51371">
    <property type="entry name" value="CBS"/>
    <property type="match status" value="2"/>
</dbReference>
<dbReference type="InterPro" id="IPR046342">
    <property type="entry name" value="CBS_dom_sf"/>
</dbReference>
<evidence type="ECO:0000313" key="5">
    <source>
        <dbReference type="Proteomes" id="UP000317327"/>
    </source>
</evidence>
<comment type="caution">
    <text evidence="4">The sequence shown here is derived from an EMBL/GenBank/DDBJ whole genome shotgun (WGS) entry which is preliminary data.</text>
</comment>
<dbReference type="SMART" id="SM00116">
    <property type="entry name" value="CBS"/>
    <property type="match status" value="2"/>
</dbReference>
<dbReference type="AlphaFoldDB" id="A0ABD7S1W6"/>
<proteinExistence type="predicted"/>
<evidence type="ECO:0000256" key="2">
    <source>
        <dbReference type="PROSITE-ProRule" id="PRU00703"/>
    </source>
</evidence>
<dbReference type="CDD" id="cd04622">
    <property type="entry name" value="CBS_pair_HRP1_like"/>
    <property type="match status" value="1"/>
</dbReference>
<accession>A0ABD7S1W6</accession>
<organism evidence="4 5">
    <name type="scientific">Ectopseudomonas mendocina</name>
    <name type="common">Pseudomonas mendocina</name>
    <dbReference type="NCBI Taxonomy" id="300"/>
    <lineage>
        <taxon>Bacteria</taxon>
        <taxon>Pseudomonadati</taxon>
        <taxon>Pseudomonadota</taxon>
        <taxon>Gammaproteobacteria</taxon>
        <taxon>Pseudomonadales</taxon>
        <taxon>Pseudomonadaceae</taxon>
        <taxon>Ectopseudomonas</taxon>
    </lineage>
</organism>
<dbReference type="PANTHER" id="PTHR48108:SF34">
    <property type="entry name" value="CBS DOMAIN-CONTAINING PROTEIN YHCV"/>
    <property type="match status" value="1"/>
</dbReference>
<dbReference type="InterPro" id="IPR051462">
    <property type="entry name" value="CBS_domain-containing"/>
</dbReference>
<feature type="domain" description="CBS" evidence="3">
    <location>
        <begin position="72"/>
        <end position="129"/>
    </location>
</feature>
<name>A0ABD7S1W6_ECTME</name>
<gene>
    <name evidence="4" type="ORF">EQ836_05165</name>
</gene>
<dbReference type="EMBL" id="SCFV01000002">
    <property type="protein sequence ID" value="TRO20279.1"/>
    <property type="molecule type" value="Genomic_DNA"/>
</dbReference>
<dbReference type="InterPro" id="IPR000644">
    <property type="entry name" value="CBS_dom"/>
</dbReference>
<dbReference type="Proteomes" id="UP000317327">
    <property type="component" value="Unassembled WGS sequence"/>
</dbReference>
<evidence type="ECO:0000259" key="3">
    <source>
        <dbReference type="PROSITE" id="PS51371"/>
    </source>
</evidence>
<evidence type="ECO:0000313" key="4">
    <source>
        <dbReference type="EMBL" id="TRO20279.1"/>
    </source>
</evidence>